<dbReference type="InterPro" id="IPR005828">
    <property type="entry name" value="MFS_sugar_transport-like"/>
</dbReference>
<dbReference type="GO" id="GO:0022857">
    <property type="term" value="F:transmembrane transporter activity"/>
    <property type="evidence" value="ECO:0007669"/>
    <property type="project" value="InterPro"/>
</dbReference>
<reference evidence="7" key="2">
    <citation type="submission" date="2020-05" db="UniProtKB">
        <authorList>
            <consortium name="EnsemblMetazoa"/>
        </authorList>
    </citation>
    <scope>IDENTIFICATION</scope>
    <source>
        <strain evidence="7">IAEA</strain>
    </source>
</reference>
<dbReference type="STRING" id="37001.A0A1A9WQ55"/>
<evidence type="ECO:0000313" key="8">
    <source>
        <dbReference type="Proteomes" id="UP000091820"/>
    </source>
</evidence>
<dbReference type="InterPro" id="IPR005829">
    <property type="entry name" value="Sugar_transporter_CS"/>
</dbReference>
<keyword evidence="4 5" id="KW-0472">Membrane</keyword>
<accession>A0A1A9WQ55</accession>
<dbReference type="SUPFAM" id="SSF103473">
    <property type="entry name" value="MFS general substrate transporter"/>
    <property type="match status" value="1"/>
</dbReference>
<feature type="transmembrane region" description="Helical" evidence="5">
    <location>
        <begin position="104"/>
        <end position="126"/>
    </location>
</feature>
<dbReference type="VEuPathDB" id="VectorBase:GBRI027828"/>
<dbReference type="PANTHER" id="PTHR48021:SF86">
    <property type="entry name" value="FACILITATED TREHALOSE TRANSPORTER TRET1-1-LIKE PROTEIN"/>
    <property type="match status" value="1"/>
</dbReference>
<keyword evidence="3 5" id="KW-1133">Transmembrane helix</keyword>
<feature type="transmembrane region" description="Helical" evidence="5">
    <location>
        <begin position="48"/>
        <end position="67"/>
    </location>
</feature>
<feature type="domain" description="Major facilitator superfamily (MFS) profile" evidence="6">
    <location>
        <begin position="50"/>
        <end position="240"/>
    </location>
</feature>
<dbReference type="PROSITE" id="PS50850">
    <property type="entry name" value="MFS"/>
    <property type="match status" value="1"/>
</dbReference>
<dbReference type="PROSITE" id="PS00216">
    <property type="entry name" value="SUGAR_TRANSPORT_1"/>
    <property type="match status" value="1"/>
</dbReference>
<evidence type="ECO:0000256" key="5">
    <source>
        <dbReference type="SAM" id="Phobius"/>
    </source>
</evidence>
<organism evidence="7 8">
    <name type="scientific">Glossina brevipalpis</name>
    <dbReference type="NCBI Taxonomy" id="37001"/>
    <lineage>
        <taxon>Eukaryota</taxon>
        <taxon>Metazoa</taxon>
        <taxon>Ecdysozoa</taxon>
        <taxon>Arthropoda</taxon>
        <taxon>Hexapoda</taxon>
        <taxon>Insecta</taxon>
        <taxon>Pterygota</taxon>
        <taxon>Neoptera</taxon>
        <taxon>Endopterygota</taxon>
        <taxon>Diptera</taxon>
        <taxon>Brachycera</taxon>
        <taxon>Muscomorpha</taxon>
        <taxon>Hippoboscoidea</taxon>
        <taxon>Glossinidae</taxon>
        <taxon>Glossina</taxon>
    </lineage>
</organism>
<feature type="transmembrane region" description="Helical" evidence="5">
    <location>
        <begin position="133"/>
        <end position="152"/>
    </location>
</feature>
<dbReference type="InterPro" id="IPR036259">
    <property type="entry name" value="MFS_trans_sf"/>
</dbReference>
<keyword evidence="2 5" id="KW-0812">Transmembrane</keyword>
<dbReference type="GO" id="GO:0016020">
    <property type="term" value="C:membrane"/>
    <property type="evidence" value="ECO:0007669"/>
    <property type="project" value="UniProtKB-SubCell"/>
</dbReference>
<dbReference type="AlphaFoldDB" id="A0A1A9WQ55"/>
<sequence>MESDKVVRSMAQWWQSINQDDYDFNNRNSMPYDQLEYEGMRTSKKMQYVAAFVVCLGSVATGTALAWTSPVFLQLSKDPNGNETLATNISSSNNESLQLNTEQLTWISSLLAVGAFFGALPSGYMADAIGRRYTAIAMDIPFIIAWLAIIFAKSAGMLYFGRFMMGISTGSFCIIVPMYISEIAEVSMRGLTGDRGGDGDVDDLDADVPKDCDEGPSTVKILDCHSLKKKKTSTSKLHYR</sequence>
<dbReference type="Pfam" id="PF00083">
    <property type="entry name" value="Sugar_tr"/>
    <property type="match status" value="1"/>
</dbReference>
<dbReference type="InterPro" id="IPR020846">
    <property type="entry name" value="MFS_dom"/>
</dbReference>
<keyword evidence="8" id="KW-1185">Reference proteome</keyword>
<dbReference type="Proteomes" id="UP000091820">
    <property type="component" value="Unassembled WGS sequence"/>
</dbReference>
<feature type="transmembrane region" description="Helical" evidence="5">
    <location>
        <begin position="158"/>
        <end position="180"/>
    </location>
</feature>
<proteinExistence type="predicted"/>
<evidence type="ECO:0000256" key="3">
    <source>
        <dbReference type="ARBA" id="ARBA00022989"/>
    </source>
</evidence>
<name>A0A1A9WQ55_9MUSC</name>
<evidence type="ECO:0000256" key="1">
    <source>
        <dbReference type="ARBA" id="ARBA00004141"/>
    </source>
</evidence>
<dbReference type="PROSITE" id="PS00217">
    <property type="entry name" value="SUGAR_TRANSPORT_2"/>
    <property type="match status" value="1"/>
</dbReference>
<dbReference type="Gene3D" id="1.20.1250.20">
    <property type="entry name" value="MFS general substrate transporter like domains"/>
    <property type="match status" value="1"/>
</dbReference>
<comment type="subcellular location">
    <subcellularLocation>
        <location evidence="1">Membrane</location>
        <topology evidence="1">Multi-pass membrane protein</topology>
    </subcellularLocation>
</comment>
<dbReference type="PANTHER" id="PTHR48021">
    <property type="match status" value="1"/>
</dbReference>
<evidence type="ECO:0000259" key="6">
    <source>
        <dbReference type="PROSITE" id="PS50850"/>
    </source>
</evidence>
<evidence type="ECO:0000256" key="4">
    <source>
        <dbReference type="ARBA" id="ARBA00023136"/>
    </source>
</evidence>
<reference evidence="8" key="1">
    <citation type="submission" date="2014-03" db="EMBL/GenBank/DDBJ databases">
        <authorList>
            <person name="Aksoy S."/>
            <person name="Warren W."/>
            <person name="Wilson R.K."/>
        </authorList>
    </citation>
    <scope>NUCLEOTIDE SEQUENCE [LARGE SCALE GENOMIC DNA]</scope>
    <source>
        <strain evidence="8">IAEA</strain>
    </source>
</reference>
<protein>
    <recommendedName>
        <fullName evidence="6">Major facilitator superfamily (MFS) profile domain-containing protein</fullName>
    </recommendedName>
</protein>
<dbReference type="InterPro" id="IPR050549">
    <property type="entry name" value="MFS_Trehalose_Transporter"/>
</dbReference>
<dbReference type="EnsemblMetazoa" id="GBRI027828-RA">
    <property type="protein sequence ID" value="GBRI027828-PA"/>
    <property type="gene ID" value="GBRI027828"/>
</dbReference>
<evidence type="ECO:0000256" key="2">
    <source>
        <dbReference type="ARBA" id="ARBA00022692"/>
    </source>
</evidence>
<evidence type="ECO:0000313" key="7">
    <source>
        <dbReference type="EnsemblMetazoa" id="GBRI027828-PA"/>
    </source>
</evidence>